<dbReference type="EMBL" id="KZ679261">
    <property type="protein sequence ID" value="PTB41232.1"/>
    <property type="molecule type" value="Genomic_DNA"/>
</dbReference>
<evidence type="ECO:0000256" key="1">
    <source>
        <dbReference type="SAM" id="SignalP"/>
    </source>
</evidence>
<name>A0A2T3Z8X1_TRIA4</name>
<protein>
    <recommendedName>
        <fullName evidence="4">Secreted protein</fullName>
    </recommendedName>
</protein>
<accession>A0A2T3Z8X1</accession>
<keyword evidence="3" id="KW-1185">Reference proteome</keyword>
<evidence type="ECO:0000313" key="2">
    <source>
        <dbReference type="EMBL" id="PTB41232.1"/>
    </source>
</evidence>
<feature type="signal peptide" evidence="1">
    <location>
        <begin position="1"/>
        <end position="30"/>
    </location>
</feature>
<evidence type="ECO:0000313" key="3">
    <source>
        <dbReference type="Proteomes" id="UP000240493"/>
    </source>
</evidence>
<keyword evidence="1" id="KW-0732">Signal</keyword>
<evidence type="ECO:0008006" key="4">
    <source>
        <dbReference type="Google" id="ProtNLM"/>
    </source>
</evidence>
<gene>
    <name evidence="2" type="ORF">M441DRAFT_395014</name>
</gene>
<dbReference type="AlphaFoldDB" id="A0A2T3Z8X1"/>
<sequence length="101" mass="11344">MYFALHTGTPAVKSIPLFFLSFFFFPLLHGQTALCCGCTWTRARPKAGGRARVTSIFAPSQELLQVRRIRIKPGLWTASTWMGTNGRLACFVIHDSRLLTK</sequence>
<proteinExistence type="predicted"/>
<reference evidence="2 3" key="1">
    <citation type="submission" date="2016-07" db="EMBL/GenBank/DDBJ databases">
        <title>Multiple horizontal gene transfer events from other fungi enriched the ability of initially mycotrophic Trichoderma (Ascomycota) to feed on dead plant biomass.</title>
        <authorList>
            <consortium name="DOE Joint Genome Institute"/>
            <person name="Aerts A."/>
            <person name="Atanasova L."/>
            <person name="Chenthamara K."/>
            <person name="Zhang J."/>
            <person name="Grujic M."/>
            <person name="Henrissat B."/>
            <person name="Kuo A."/>
            <person name="Salamov A."/>
            <person name="Lipzen A."/>
            <person name="Labutti K."/>
            <person name="Barry K."/>
            <person name="Miao Y."/>
            <person name="Rahimi M.J."/>
            <person name="Shen Q."/>
            <person name="Grigoriev I.V."/>
            <person name="Kubicek C.P."/>
            <person name="Druzhinina I.S."/>
        </authorList>
    </citation>
    <scope>NUCLEOTIDE SEQUENCE [LARGE SCALE GENOMIC DNA]</scope>
    <source>
        <strain evidence="2 3">CBS 433.97</strain>
    </source>
</reference>
<feature type="chain" id="PRO_5015756539" description="Secreted protein" evidence="1">
    <location>
        <begin position="31"/>
        <end position="101"/>
    </location>
</feature>
<organism evidence="2 3">
    <name type="scientific">Trichoderma asperellum (strain ATCC 204424 / CBS 433.97 / NBRC 101777)</name>
    <dbReference type="NCBI Taxonomy" id="1042311"/>
    <lineage>
        <taxon>Eukaryota</taxon>
        <taxon>Fungi</taxon>
        <taxon>Dikarya</taxon>
        <taxon>Ascomycota</taxon>
        <taxon>Pezizomycotina</taxon>
        <taxon>Sordariomycetes</taxon>
        <taxon>Hypocreomycetidae</taxon>
        <taxon>Hypocreales</taxon>
        <taxon>Hypocreaceae</taxon>
        <taxon>Trichoderma</taxon>
    </lineage>
</organism>
<dbReference type="Proteomes" id="UP000240493">
    <property type="component" value="Unassembled WGS sequence"/>
</dbReference>